<dbReference type="GO" id="GO:1901336">
    <property type="term" value="P:lactone biosynthetic process"/>
    <property type="evidence" value="ECO:0007669"/>
    <property type="project" value="UniProtKB-ARBA"/>
</dbReference>
<dbReference type="InterPro" id="IPR042104">
    <property type="entry name" value="PKS_dehydratase_sf"/>
</dbReference>
<dbReference type="EMBL" id="LYCR01000003">
    <property type="protein sequence ID" value="OGM50547.1"/>
    <property type="molecule type" value="Genomic_DNA"/>
</dbReference>
<dbReference type="InterPro" id="IPR049900">
    <property type="entry name" value="PKS_mFAS_DH"/>
</dbReference>
<dbReference type="InterPro" id="IPR036736">
    <property type="entry name" value="ACP-like_sf"/>
</dbReference>
<feature type="compositionally biased region" description="Polar residues" evidence="9">
    <location>
        <begin position="9"/>
        <end position="34"/>
    </location>
</feature>
<feature type="active site" description="Proton donor; for dehydratase activity" evidence="8">
    <location>
        <position position="1142"/>
    </location>
</feature>
<dbReference type="SUPFAM" id="SSF55048">
    <property type="entry name" value="Probable ACP-binding domain of malonyl-CoA ACP transacylase"/>
    <property type="match status" value="1"/>
</dbReference>
<dbReference type="SMART" id="SM00826">
    <property type="entry name" value="PKS_DH"/>
    <property type="match status" value="1"/>
</dbReference>
<dbReference type="InterPro" id="IPR016036">
    <property type="entry name" value="Malonyl_transacylase_ACP-bd"/>
</dbReference>
<dbReference type="GO" id="GO:0032259">
    <property type="term" value="P:methylation"/>
    <property type="evidence" value="ECO:0007669"/>
    <property type="project" value="UniProtKB-KW"/>
</dbReference>
<evidence type="ECO:0000256" key="3">
    <source>
        <dbReference type="ARBA" id="ARBA00022603"/>
    </source>
</evidence>
<dbReference type="InterPro" id="IPR009081">
    <property type="entry name" value="PP-bd_ACP"/>
</dbReference>
<dbReference type="PANTHER" id="PTHR43775">
    <property type="entry name" value="FATTY ACID SYNTHASE"/>
    <property type="match status" value="1"/>
</dbReference>
<dbReference type="Pfam" id="PF16197">
    <property type="entry name" value="KAsynt_C_assoc"/>
    <property type="match status" value="1"/>
</dbReference>
<dbReference type="InterPro" id="IPR014043">
    <property type="entry name" value="Acyl_transferase_dom"/>
</dbReference>
<dbReference type="Pfam" id="PF21089">
    <property type="entry name" value="PKS_DH_N"/>
    <property type="match status" value="1"/>
</dbReference>
<gene>
    <name evidence="13" type="ORF">ABOM_000924</name>
</gene>
<dbReference type="InterPro" id="IPR029063">
    <property type="entry name" value="SAM-dependent_MTases_sf"/>
</dbReference>
<dbReference type="InterPro" id="IPR020807">
    <property type="entry name" value="PKS_DH"/>
</dbReference>
<dbReference type="SMART" id="SM00825">
    <property type="entry name" value="PKS_KS"/>
    <property type="match status" value="1"/>
</dbReference>
<dbReference type="InterPro" id="IPR050091">
    <property type="entry name" value="PKS_NRPS_Biosynth_Enz"/>
</dbReference>
<dbReference type="SUPFAM" id="SSF53335">
    <property type="entry name" value="S-adenosyl-L-methionine-dependent methyltransferases"/>
    <property type="match status" value="1"/>
</dbReference>
<dbReference type="InterPro" id="IPR049551">
    <property type="entry name" value="PKS_DH_C"/>
</dbReference>
<proteinExistence type="predicted"/>
<dbReference type="RefSeq" id="XP_022394264.1">
    <property type="nucleotide sequence ID" value="XM_022528054.1"/>
</dbReference>
<dbReference type="SUPFAM" id="SSF53901">
    <property type="entry name" value="Thiolase-like"/>
    <property type="match status" value="1"/>
</dbReference>
<dbReference type="InterPro" id="IPR014030">
    <property type="entry name" value="Ketoacyl_synth_N"/>
</dbReference>
<keyword evidence="6" id="KW-0511">Multifunctional enzyme</keyword>
<evidence type="ECO:0000313" key="14">
    <source>
        <dbReference type="Proteomes" id="UP000179179"/>
    </source>
</evidence>
<dbReference type="SUPFAM" id="SSF52151">
    <property type="entry name" value="FabD/lysophospholipase-like"/>
    <property type="match status" value="1"/>
</dbReference>
<reference evidence="13 14" key="1">
    <citation type="journal article" date="2016" name="Genome Biol. Evol.">
        <title>Draft genome sequence of an aflatoxigenic Aspergillus species, A. bombycis.</title>
        <authorList>
            <person name="Moore G.G."/>
            <person name="Mack B.M."/>
            <person name="Beltz S.B."/>
            <person name="Gilbert M.K."/>
        </authorList>
    </citation>
    <scope>NUCLEOTIDE SEQUENCE [LARGE SCALE GENOMIC DNA]</scope>
    <source>
        <strain evidence="14">NRRL 26010</strain>
    </source>
</reference>
<feature type="domain" description="Carrier" evidence="10">
    <location>
        <begin position="2429"/>
        <end position="2507"/>
    </location>
</feature>
<dbReference type="Pfam" id="PF13602">
    <property type="entry name" value="ADH_zinc_N_2"/>
    <property type="match status" value="1"/>
</dbReference>
<dbReference type="InterPro" id="IPR013154">
    <property type="entry name" value="ADH-like_N"/>
</dbReference>
<evidence type="ECO:0000256" key="8">
    <source>
        <dbReference type="PROSITE-ProRule" id="PRU01363"/>
    </source>
</evidence>
<dbReference type="InterPro" id="IPR013968">
    <property type="entry name" value="PKS_KR"/>
</dbReference>
<protein>
    <submittedName>
        <fullName evidence="13">Uncharacterized protein</fullName>
    </submittedName>
</protein>
<dbReference type="InterPro" id="IPR011032">
    <property type="entry name" value="GroES-like_sf"/>
</dbReference>
<sequence length="2515" mass="278346">MHAREVSDNETSSSHSNIVPTPSETSSRCSQQPSIPIPEGDKEPLVEPMAICGMAMRLPGGIHDAEGFWDLLYNKRSGRCRVPKDRYNVENWYGPGKIGHVASEYGYFLDDVDLRNADASFWSMTKQEIEAMDPQQRLSLEVTYECLQNAGQRPQELRGRKIGVYLGTFEGDWLELDGRDPQHYHMYRLTGYGDYMSANRIHYEFGLTGPSVTIRTACSSSLTGIYDACHAIAAGDCESAIVACANIIYSPRTSITMQEQGVISPSGFCKTFDANADGYARGEAVSAVYIKKLSDAISGGDPICSVIRSTCINAGGKASTLTAPNTTAHEALIRRGHELAGITDFSRTAMIECHGTGTAVGDPIETAAVANVFGKHGIYIGSVKTNLGHSEGASGLSSIIKMTLALERQTIPPNLNFTTPNPKIPFERCKLKVPTEPLPWPKDRAELVGVNSFGIGGSNAHVLLGSAASFGIESTQKKIAACEEAENLMADLTPHLLMFSAKHQQSLKRMITDHQAYFLSHPESLQDMAYSLAHKRDDLSHRSFCVTNGEDDWVQSRTHRISGRAPPMLVFTFTGQGAQWPQMGKSLIDQVPQFRHSIEKLDKVLQALSDPPQWKLIDEIRKPKKICQLSKAEFSQPCCTAIQIALVDLLNHYGVHPDAVVGHSSGEISAAYASHAISAADAIQIAFYRGRVMCSLNPVERPGGMAAVGLGAEEVAPYLRPGVLVGCENSPNSITLTGDKAPLDEALKAIKEANPESFVRALQVDRAYHSHHMETVAPQYVDLLSTQGVKAMNPSAQFFSSVTGRQVTQSQDLGPVYWARNLVSPVRFLTAISELMQSLIGPKVFLEVGPHSALAGPIRQILQMHKSTDEYFNTLTRGSDSHKDLLNAVGEMWLQNMPVDLSAISERGCFLPDLPLYPWHYEEPLWSESRLAKEWRLREFPHHDLLGSRVLESTDQNPSWRNILRLDVVPWIKEHEVASDIVFPGVGYICMAGEAIRQLTRDSAFTARRVHIKAALVMHQGQDVEVITQLQRIPFTNTVESKWYNFTVHSYNKGVWVKHIFGQVSAGSDREHRIPSLEPLPRQLSRRGWYRKMKEMGLEYGSRFMGLTEMTAHPIERKTIATVVNDNREGESQYAVHPVSLDCLLQAIVPATFNGLTRRFQHLGIPTYMEEIYVCPPLQSEMVIEAHADEQPTAALSGNIIAVANGQVTIDIKGLQMSAIGDAAYASGQNPHAAVELEWREDINLITDAHRLIRPAKDRREVHHSLDRFASACIIDTVTRLQGVEPSRPHLCHYQKWIASTAGQIRLGKYPGLQRSDEISQSSESRRLEIIEGLYPILLRTEACAAAKAIYRIWKECQGIFTGEVEELGLLLEDEVLHSLYDFMQNSEYKVFLELLAHRKPNLRVLEIGAGTGGTTATVLPALQSLYGERMYHSYTYTDISAGFFPAAKKRFESYPEMKFATLDISEDPLAQGFEAESFDLVIACNVLHATPVLQESLANVRKLLHPQGRLFLQELSPNTKWINYVMGVLPGWWLGEQDDRYPEPYISIDRWESLLNKTGFFGVELVSHDGYLNNNIISRRVQEKERPKHITLLHSVKSPSSAISTTNQILYSAGFEVDLLVIEDTTTLPPTGQDIVSILDLGGPFFHHLEQPEFENLKTLLSHLQETESGILWVTGACQVGCKDPRYAMVNGVARVIRTEMNLDFATLELESFEKDTLALMPKVLGEFQRRLSEQNINTTTEWAVVGQSPLISRYHYIKVDEELKNKAAEEKPSVKKLVQTKAGLVDTLCWQDMPVSHGLDPDDVLVQVKAVGMNFKDVLISTGVITEKSSIGRGLGYEGSGLVLEVGSAVDKLSPGDRVIMSSSGSLTTIQKLDQRLCVKMPDFLSYEEGATMSAVYCTAIHCLLDVGGLRKGKSVLIHSASGGVGMAALYIARMVGAEIYATVGSEKKAQALMSSFNIPRNRIFNSRTKEFLPRLMEETNGVGVDVVLNSLSGELLHASWKCTAQFGTFVEIGRSDFVGQGLLDMQPFEPNRSFVGFDLLLFSEKRPERIESIMTRAMDYCSAGFIHPITPTTTFEAVSIVDAIRHMQRGQHIGKIVITMPEISTDLPAEPSRQELSLRHDRAYLFVGGLGGLGRSIATWLVEHGARHLVFLSRSAGSIPVDDPFVQELAVLGCKSYMVSGDVSKHEDVVRAIRASGKPVGGVLQSSMVLRDNSLLEMKWDEWQAAVQPKVQGTWNLHNALLSEQPEEILDFFLLFSSAGAMSGQWGQANYNAGNTFLDAFVSYRHSLGLPASTVNIGVIQDIGYVSQNPEILDSLRSTAQYLMREPELLESIELMLHRSSPTHSVADQASNIYVTRSQIGIGMRSTLPIEAPSNRTIWRKDPRMLVYRNLEVQSGPVASSTGSGQALTQFLREIGSNMTMLKAPESAEMLAGEIGKTLFGFLMRAETEEVDLDAPLASVGIDSLISIELRNWIRRNIGVEITVLEIVRADSVRALGLLAQKKLVEKYEARM</sequence>
<feature type="region of interest" description="N-terminal hotdog fold" evidence="8">
    <location>
        <begin position="943"/>
        <end position="1071"/>
    </location>
</feature>
<feature type="domain" description="PKS/mFAS DH" evidence="12">
    <location>
        <begin position="943"/>
        <end position="1226"/>
    </location>
</feature>
<dbReference type="Gene3D" id="3.40.50.720">
    <property type="entry name" value="NAD(P)-binding Rossmann-like Domain"/>
    <property type="match status" value="1"/>
</dbReference>
<dbReference type="SUPFAM" id="SSF47336">
    <property type="entry name" value="ACP-like"/>
    <property type="match status" value="1"/>
</dbReference>
<dbReference type="InterPro" id="IPR016035">
    <property type="entry name" value="Acyl_Trfase/lysoPLipase"/>
</dbReference>
<keyword evidence="1" id="KW-0596">Phosphopantetheine</keyword>
<dbReference type="SUPFAM" id="SSF51735">
    <property type="entry name" value="NAD(P)-binding Rossmann-fold domains"/>
    <property type="match status" value="2"/>
</dbReference>
<dbReference type="Gene3D" id="1.10.1200.10">
    <property type="entry name" value="ACP-like"/>
    <property type="match status" value="1"/>
</dbReference>
<feature type="domain" description="Ketosynthase family 3 (KS3)" evidence="11">
    <location>
        <begin position="46"/>
        <end position="466"/>
    </location>
</feature>
<dbReference type="InterPro" id="IPR036291">
    <property type="entry name" value="NAD(P)-bd_dom_sf"/>
</dbReference>
<dbReference type="Gene3D" id="3.40.366.10">
    <property type="entry name" value="Malonyl-Coenzyme A Acyl Carrier Protein, domain 2"/>
    <property type="match status" value="1"/>
</dbReference>
<dbReference type="PROSITE" id="PS50075">
    <property type="entry name" value="CARRIER"/>
    <property type="match status" value="1"/>
</dbReference>
<feature type="region of interest" description="C-terminal hotdog fold" evidence="8">
    <location>
        <begin position="1081"/>
        <end position="1226"/>
    </location>
</feature>
<dbReference type="PROSITE" id="PS00012">
    <property type="entry name" value="PHOSPHOPANTETHEINE"/>
    <property type="match status" value="1"/>
</dbReference>
<dbReference type="GeneID" id="34444314"/>
<evidence type="ECO:0000256" key="6">
    <source>
        <dbReference type="ARBA" id="ARBA00023268"/>
    </source>
</evidence>
<dbReference type="GO" id="GO:0004312">
    <property type="term" value="F:fatty acid synthase activity"/>
    <property type="evidence" value="ECO:0007669"/>
    <property type="project" value="TreeGrafter"/>
</dbReference>
<dbReference type="PANTHER" id="PTHR43775:SF49">
    <property type="entry name" value="SYNTHASE, PUTATIVE (JCVI)-RELATED"/>
    <property type="match status" value="1"/>
</dbReference>
<dbReference type="InterPro" id="IPR020806">
    <property type="entry name" value="PKS_PP-bd"/>
</dbReference>
<dbReference type="InterPro" id="IPR014031">
    <property type="entry name" value="Ketoacyl_synth_C"/>
</dbReference>
<dbReference type="InterPro" id="IPR016039">
    <property type="entry name" value="Thiolase-like"/>
</dbReference>
<evidence type="ECO:0000256" key="9">
    <source>
        <dbReference type="SAM" id="MobiDB-lite"/>
    </source>
</evidence>
<dbReference type="CDD" id="cd00833">
    <property type="entry name" value="PKS"/>
    <property type="match status" value="1"/>
</dbReference>
<dbReference type="Gene3D" id="3.10.129.110">
    <property type="entry name" value="Polyketide synthase dehydratase"/>
    <property type="match status" value="1"/>
</dbReference>
<dbReference type="SUPFAM" id="SSF50129">
    <property type="entry name" value="GroES-like"/>
    <property type="match status" value="1"/>
</dbReference>
<keyword evidence="7" id="KW-0012">Acyltransferase</keyword>
<name>A0A1F8AFU4_9EURO</name>
<dbReference type="InterPro" id="IPR032821">
    <property type="entry name" value="PKS_assoc"/>
</dbReference>
<dbReference type="InterPro" id="IPR020841">
    <property type="entry name" value="PKS_Beta-ketoAc_synthase_dom"/>
</dbReference>
<evidence type="ECO:0000256" key="1">
    <source>
        <dbReference type="ARBA" id="ARBA00022450"/>
    </source>
</evidence>
<keyword evidence="3" id="KW-0489">Methyltransferase</keyword>
<dbReference type="CDD" id="cd05195">
    <property type="entry name" value="enoyl_red"/>
    <property type="match status" value="1"/>
</dbReference>
<dbReference type="SMART" id="SM00823">
    <property type="entry name" value="PKS_PP"/>
    <property type="match status" value="1"/>
</dbReference>
<dbReference type="Pfam" id="PF00109">
    <property type="entry name" value="ketoacyl-synt"/>
    <property type="match status" value="1"/>
</dbReference>
<evidence type="ECO:0000256" key="5">
    <source>
        <dbReference type="ARBA" id="ARBA00022857"/>
    </source>
</evidence>
<comment type="caution">
    <text evidence="13">The sequence shown here is derived from an EMBL/GenBank/DDBJ whole genome shotgun (WGS) entry which is preliminary data.</text>
</comment>
<dbReference type="Pfam" id="PF00550">
    <property type="entry name" value="PP-binding"/>
    <property type="match status" value="1"/>
</dbReference>
<evidence type="ECO:0000259" key="10">
    <source>
        <dbReference type="PROSITE" id="PS50075"/>
    </source>
</evidence>
<dbReference type="SMART" id="SM00829">
    <property type="entry name" value="PKS_ER"/>
    <property type="match status" value="1"/>
</dbReference>
<dbReference type="InterPro" id="IPR006162">
    <property type="entry name" value="Ppantetheine_attach_site"/>
</dbReference>
<evidence type="ECO:0000256" key="4">
    <source>
        <dbReference type="ARBA" id="ARBA00022679"/>
    </source>
</evidence>
<evidence type="ECO:0000259" key="12">
    <source>
        <dbReference type="PROSITE" id="PS52019"/>
    </source>
</evidence>
<dbReference type="Gene3D" id="3.40.47.10">
    <property type="match status" value="1"/>
</dbReference>
<dbReference type="Pfam" id="PF08659">
    <property type="entry name" value="KR"/>
    <property type="match status" value="1"/>
</dbReference>
<dbReference type="Gene3D" id="3.90.180.10">
    <property type="entry name" value="Medium-chain alcohol dehydrogenases, catalytic domain"/>
    <property type="match status" value="1"/>
</dbReference>
<keyword evidence="5" id="KW-0521">NADP</keyword>
<evidence type="ECO:0000256" key="7">
    <source>
        <dbReference type="ARBA" id="ARBA00023315"/>
    </source>
</evidence>
<dbReference type="GO" id="GO:0016491">
    <property type="term" value="F:oxidoreductase activity"/>
    <property type="evidence" value="ECO:0007669"/>
    <property type="project" value="InterPro"/>
</dbReference>
<dbReference type="Pfam" id="PF14765">
    <property type="entry name" value="PS-DH"/>
    <property type="match status" value="1"/>
</dbReference>
<dbReference type="Pfam" id="PF08242">
    <property type="entry name" value="Methyltransf_12"/>
    <property type="match status" value="1"/>
</dbReference>
<dbReference type="FunFam" id="3.40.50.720:FF:000209">
    <property type="entry name" value="Polyketide synthase Pks12"/>
    <property type="match status" value="1"/>
</dbReference>
<dbReference type="OrthoDB" id="329835at2759"/>
<evidence type="ECO:0000259" key="11">
    <source>
        <dbReference type="PROSITE" id="PS52004"/>
    </source>
</evidence>
<feature type="region of interest" description="Disordered" evidence="9">
    <location>
        <begin position="1"/>
        <end position="43"/>
    </location>
</feature>
<keyword evidence="2" id="KW-0597">Phosphoprotein</keyword>
<dbReference type="Pfam" id="PF00698">
    <property type="entry name" value="Acyl_transf_1"/>
    <property type="match status" value="1"/>
</dbReference>
<dbReference type="InterPro" id="IPR049552">
    <property type="entry name" value="PKS_DH_N"/>
</dbReference>
<dbReference type="Pfam" id="PF02801">
    <property type="entry name" value="Ketoacyl-synt_C"/>
    <property type="match status" value="1"/>
</dbReference>
<dbReference type="PROSITE" id="PS52004">
    <property type="entry name" value="KS3_2"/>
    <property type="match status" value="1"/>
</dbReference>
<dbReference type="InterPro" id="IPR001227">
    <property type="entry name" value="Ac_transferase_dom_sf"/>
</dbReference>
<evidence type="ECO:0000256" key="2">
    <source>
        <dbReference type="ARBA" id="ARBA00022553"/>
    </source>
</evidence>
<accession>A0A1F8AFU4</accession>
<dbReference type="SMART" id="SM00822">
    <property type="entry name" value="PKS_KR"/>
    <property type="match status" value="1"/>
</dbReference>
<feature type="active site" description="Proton acceptor; for dehydratase activity" evidence="8">
    <location>
        <position position="975"/>
    </location>
</feature>
<dbReference type="Proteomes" id="UP000179179">
    <property type="component" value="Unassembled WGS sequence"/>
</dbReference>
<dbReference type="GO" id="GO:0006633">
    <property type="term" value="P:fatty acid biosynthetic process"/>
    <property type="evidence" value="ECO:0007669"/>
    <property type="project" value="TreeGrafter"/>
</dbReference>
<dbReference type="STRING" id="109264.A0A1F8AFU4"/>
<dbReference type="SMART" id="SM00827">
    <property type="entry name" value="PKS_AT"/>
    <property type="match status" value="1"/>
</dbReference>
<dbReference type="InterPro" id="IPR020843">
    <property type="entry name" value="ER"/>
</dbReference>
<dbReference type="GO" id="GO:0031177">
    <property type="term" value="F:phosphopantetheine binding"/>
    <property type="evidence" value="ECO:0007669"/>
    <property type="project" value="InterPro"/>
</dbReference>
<dbReference type="Pfam" id="PF08240">
    <property type="entry name" value="ADH_N"/>
    <property type="match status" value="1"/>
</dbReference>
<dbReference type="InterPro" id="IPR057326">
    <property type="entry name" value="KR_dom"/>
</dbReference>
<dbReference type="InterPro" id="IPR013217">
    <property type="entry name" value="Methyltransf_12"/>
</dbReference>
<keyword evidence="4" id="KW-0808">Transferase</keyword>
<dbReference type="Gene3D" id="3.40.50.150">
    <property type="entry name" value="Vaccinia Virus protein VP39"/>
    <property type="match status" value="1"/>
</dbReference>
<evidence type="ECO:0000313" key="13">
    <source>
        <dbReference type="EMBL" id="OGM50547.1"/>
    </source>
</evidence>
<dbReference type="GO" id="GO:0044550">
    <property type="term" value="P:secondary metabolite biosynthetic process"/>
    <property type="evidence" value="ECO:0007669"/>
    <property type="project" value="TreeGrafter"/>
</dbReference>
<organism evidence="13 14">
    <name type="scientific">Aspergillus bombycis</name>
    <dbReference type="NCBI Taxonomy" id="109264"/>
    <lineage>
        <taxon>Eukaryota</taxon>
        <taxon>Fungi</taxon>
        <taxon>Dikarya</taxon>
        <taxon>Ascomycota</taxon>
        <taxon>Pezizomycotina</taxon>
        <taxon>Eurotiomycetes</taxon>
        <taxon>Eurotiomycetidae</taxon>
        <taxon>Eurotiales</taxon>
        <taxon>Aspergillaceae</taxon>
        <taxon>Aspergillus</taxon>
    </lineage>
</organism>
<keyword evidence="14" id="KW-1185">Reference proteome</keyword>
<dbReference type="PROSITE" id="PS52019">
    <property type="entry name" value="PKS_MFAS_DH"/>
    <property type="match status" value="1"/>
</dbReference>
<dbReference type="GO" id="GO:0008168">
    <property type="term" value="F:methyltransferase activity"/>
    <property type="evidence" value="ECO:0007669"/>
    <property type="project" value="UniProtKB-KW"/>
</dbReference>